<sequence>MNADRSCTTPDEVAQKSRGNPLVDRGTITSGDGPAAARELRLIPTFTCSFFDCHPRIEQRKLPIASWNDFEGGKASHGGDEGEGRDAQG</sequence>
<feature type="compositionally biased region" description="Basic and acidic residues" evidence="1">
    <location>
        <begin position="71"/>
        <end position="89"/>
    </location>
</feature>
<dbReference type="AlphaFoldDB" id="A0A397HKX7"/>
<feature type="region of interest" description="Disordered" evidence="1">
    <location>
        <begin position="1"/>
        <end position="33"/>
    </location>
</feature>
<dbReference type="Proteomes" id="UP000215305">
    <property type="component" value="Unassembled WGS sequence"/>
</dbReference>
<dbReference type="GeneID" id="38129758"/>
<proteinExistence type="predicted"/>
<dbReference type="VEuPathDB" id="FungiDB:CDV56_107784"/>
<keyword evidence="3" id="KW-1185">Reference proteome</keyword>
<dbReference type="EMBL" id="NKHU02000040">
    <property type="protein sequence ID" value="RHZ62014.1"/>
    <property type="molecule type" value="Genomic_DNA"/>
</dbReference>
<evidence type="ECO:0000256" key="1">
    <source>
        <dbReference type="SAM" id="MobiDB-lite"/>
    </source>
</evidence>
<accession>A0A397HKX7</accession>
<protein>
    <submittedName>
        <fullName evidence="2">Uncharacterized protein</fullName>
    </submittedName>
</protein>
<name>A0A397HKX7_ASPTH</name>
<organism evidence="2 3">
    <name type="scientific">Aspergillus thermomutatus</name>
    <name type="common">Neosartorya pseudofischeri</name>
    <dbReference type="NCBI Taxonomy" id="41047"/>
    <lineage>
        <taxon>Eukaryota</taxon>
        <taxon>Fungi</taxon>
        <taxon>Dikarya</taxon>
        <taxon>Ascomycota</taxon>
        <taxon>Pezizomycotina</taxon>
        <taxon>Eurotiomycetes</taxon>
        <taxon>Eurotiomycetidae</taxon>
        <taxon>Eurotiales</taxon>
        <taxon>Aspergillaceae</taxon>
        <taxon>Aspergillus</taxon>
        <taxon>Aspergillus subgen. Fumigati</taxon>
    </lineage>
</organism>
<feature type="region of interest" description="Disordered" evidence="1">
    <location>
        <begin position="68"/>
        <end position="89"/>
    </location>
</feature>
<evidence type="ECO:0000313" key="2">
    <source>
        <dbReference type="EMBL" id="RHZ62014.1"/>
    </source>
</evidence>
<reference evidence="2" key="1">
    <citation type="submission" date="2018-08" db="EMBL/GenBank/DDBJ databases">
        <title>Draft genome sequence of azole-resistant Aspergillus thermomutatus (Neosartorya pseudofischeri) strain HMR AF 39, isolated from a human nasal aspirate.</title>
        <authorList>
            <person name="Parent-Michaud M."/>
            <person name="Dufresne P.J."/>
            <person name="Fournier E."/>
            <person name="Martineau C."/>
            <person name="Moreira S."/>
            <person name="Perkins V."/>
            <person name="De Repentigny L."/>
            <person name="Dufresne S.F."/>
        </authorList>
    </citation>
    <scope>NUCLEOTIDE SEQUENCE [LARGE SCALE GENOMIC DNA]</scope>
    <source>
        <strain evidence="2">HMR AF 39</strain>
    </source>
</reference>
<dbReference type="RefSeq" id="XP_026616617.1">
    <property type="nucleotide sequence ID" value="XM_026761403.1"/>
</dbReference>
<comment type="caution">
    <text evidence="2">The sequence shown here is derived from an EMBL/GenBank/DDBJ whole genome shotgun (WGS) entry which is preliminary data.</text>
</comment>
<evidence type="ECO:0000313" key="3">
    <source>
        <dbReference type="Proteomes" id="UP000215305"/>
    </source>
</evidence>
<gene>
    <name evidence="2" type="ORF">CDV56_107784</name>
</gene>